<reference evidence="1 2" key="1">
    <citation type="submission" date="2014-04" db="EMBL/GenBank/DDBJ databases">
        <authorList>
            <consortium name="DOE Joint Genome Institute"/>
            <person name="Kuo A."/>
            <person name="Kohler A."/>
            <person name="Nagy L.G."/>
            <person name="Floudas D."/>
            <person name="Copeland A."/>
            <person name="Barry K.W."/>
            <person name="Cichocki N."/>
            <person name="Veneault-Fourrey C."/>
            <person name="LaButti K."/>
            <person name="Lindquist E.A."/>
            <person name="Lipzen A."/>
            <person name="Lundell T."/>
            <person name="Morin E."/>
            <person name="Murat C."/>
            <person name="Sun H."/>
            <person name="Tunlid A."/>
            <person name="Henrissat B."/>
            <person name="Grigoriev I.V."/>
            <person name="Hibbett D.S."/>
            <person name="Martin F."/>
            <person name="Nordberg H.P."/>
            <person name="Cantor M.N."/>
            <person name="Hua S.X."/>
        </authorList>
    </citation>
    <scope>NUCLEOTIDE SEQUENCE [LARGE SCALE GENOMIC DNA]</scope>
    <source>
        <strain evidence="1 2">LaAM-08-1</strain>
    </source>
</reference>
<proteinExistence type="predicted"/>
<dbReference type="HOGENOM" id="CLU_1518104_0_0_1"/>
<sequence length="177" mass="19805">MRPLPSTAHTHTHPLASLQSTPNRHLTFWHRPPNIGGFLTPSLRVQKPETSLLTVLPTDVDRWADPTGAQLHFGAQPRRHIKVEWTTDVSKYSSSFDFRGRISWTRFGLKVELQGTDVCGTSLVFPLSPSSACTRSNVLSPLNVVSTPRVVIFPFLVVKKRRKGEQRGGMGGGWLRR</sequence>
<keyword evidence="2" id="KW-1185">Reference proteome</keyword>
<accession>A0A0C9X6U6</accession>
<dbReference type="AlphaFoldDB" id="A0A0C9X6U6"/>
<evidence type="ECO:0000313" key="1">
    <source>
        <dbReference type="EMBL" id="KIJ92142.1"/>
    </source>
</evidence>
<evidence type="ECO:0000313" key="2">
    <source>
        <dbReference type="Proteomes" id="UP000054477"/>
    </source>
</evidence>
<gene>
    <name evidence="1" type="ORF">K443DRAFT_13810</name>
</gene>
<organism evidence="1 2">
    <name type="scientific">Laccaria amethystina LaAM-08-1</name>
    <dbReference type="NCBI Taxonomy" id="1095629"/>
    <lineage>
        <taxon>Eukaryota</taxon>
        <taxon>Fungi</taxon>
        <taxon>Dikarya</taxon>
        <taxon>Basidiomycota</taxon>
        <taxon>Agaricomycotina</taxon>
        <taxon>Agaricomycetes</taxon>
        <taxon>Agaricomycetidae</taxon>
        <taxon>Agaricales</taxon>
        <taxon>Agaricineae</taxon>
        <taxon>Hydnangiaceae</taxon>
        <taxon>Laccaria</taxon>
    </lineage>
</organism>
<dbReference type="Proteomes" id="UP000054477">
    <property type="component" value="Unassembled WGS sequence"/>
</dbReference>
<protein>
    <submittedName>
        <fullName evidence="1">Unplaced genomic scaffold K443scaffold_397, whole genome shotgun sequence</fullName>
    </submittedName>
</protein>
<reference evidence="2" key="2">
    <citation type="submission" date="2015-01" db="EMBL/GenBank/DDBJ databases">
        <title>Evolutionary Origins and Diversification of the Mycorrhizal Mutualists.</title>
        <authorList>
            <consortium name="DOE Joint Genome Institute"/>
            <consortium name="Mycorrhizal Genomics Consortium"/>
            <person name="Kohler A."/>
            <person name="Kuo A."/>
            <person name="Nagy L.G."/>
            <person name="Floudas D."/>
            <person name="Copeland A."/>
            <person name="Barry K.W."/>
            <person name="Cichocki N."/>
            <person name="Veneault-Fourrey C."/>
            <person name="LaButti K."/>
            <person name="Lindquist E.A."/>
            <person name="Lipzen A."/>
            <person name="Lundell T."/>
            <person name="Morin E."/>
            <person name="Murat C."/>
            <person name="Riley R."/>
            <person name="Ohm R."/>
            <person name="Sun H."/>
            <person name="Tunlid A."/>
            <person name="Henrissat B."/>
            <person name="Grigoriev I.V."/>
            <person name="Hibbett D.S."/>
            <person name="Martin F."/>
        </authorList>
    </citation>
    <scope>NUCLEOTIDE SEQUENCE [LARGE SCALE GENOMIC DNA]</scope>
    <source>
        <strain evidence="2">LaAM-08-1</strain>
    </source>
</reference>
<name>A0A0C9X6U6_9AGAR</name>
<dbReference type="EMBL" id="KN838932">
    <property type="protein sequence ID" value="KIJ92142.1"/>
    <property type="molecule type" value="Genomic_DNA"/>
</dbReference>